<evidence type="ECO:0000256" key="2">
    <source>
        <dbReference type="ARBA" id="ARBA00007532"/>
    </source>
</evidence>
<keyword evidence="9 14" id="KW-0520">NAD</keyword>
<keyword evidence="6" id="KW-0450">Lipoyl</keyword>
<evidence type="ECO:0000256" key="5">
    <source>
        <dbReference type="ARBA" id="ARBA00022630"/>
    </source>
</evidence>
<dbReference type="CDD" id="cd06849">
    <property type="entry name" value="lipoyl_domain"/>
    <property type="match status" value="1"/>
</dbReference>
<dbReference type="RefSeq" id="WP_132859993.1">
    <property type="nucleotide sequence ID" value="NZ_SMGR01000001.1"/>
</dbReference>
<feature type="binding site" evidence="14">
    <location>
        <position position="308"/>
    </location>
    <ligand>
        <name>NAD(+)</name>
        <dbReference type="ChEBI" id="CHEBI:57540"/>
    </ligand>
</feature>
<feature type="disulfide bond" description="Redox-active" evidence="15">
    <location>
        <begin position="148"/>
        <end position="153"/>
    </location>
</feature>
<name>A0A4R1NT83_9RHOB</name>
<evidence type="ECO:0000256" key="14">
    <source>
        <dbReference type="PIRSR" id="PIRSR000350-3"/>
    </source>
</evidence>
<evidence type="ECO:0000256" key="7">
    <source>
        <dbReference type="ARBA" id="ARBA00022827"/>
    </source>
</evidence>
<dbReference type="GO" id="GO:0006103">
    <property type="term" value="P:2-oxoglutarate metabolic process"/>
    <property type="evidence" value="ECO:0007669"/>
    <property type="project" value="TreeGrafter"/>
</dbReference>
<gene>
    <name evidence="19" type="ORF">BXY66_2081</name>
</gene>
<evidence type="ECO:0000256" key="10">
    <source>
        <dbReference type="ARBA" id="ARBA00023157"/>
    </source>
</evidence>
<comment type="cofactor">
    <cofactor evidence="1">
        <name>(R)-lipoate</name>
        <dbReference type="ChEBI" id="CHEBI:83088"/>
    </cofactor>
</comment>
<dbReference type="PRINTS" id="PR00368">
    <property type="entry name" value="FADPNR"/>
</dbReference>
<dbReference type="Pfam" id="PF02852">
    <property type="entry name" value="Pyr_redox_dim"/>
    <property type="match status" value="1"/>
</dbReference>
<feature type="active site" description="Proton acceptor" evidence="13">
    <location>
        <position position="547"/>
    </location>
</feature>
<comment type="similarity">
    <text evidence="2 16">Belongs to the class-I pyridine nucleotide-disulfide oxidoreductase family.</text>
</comment>
<keyword evidence="11 16" id="KW-0676">Redox-active center</keyword>
<dbReference type="Gene3D" id="3.30.390.30">
    <property type="match status" value="1"/>
</dbReference>
<dbReference type="InterPro" id="IPR016156">
    <property type="entry name" value="FAD/NAD-linked_Rdtase_dimer_sf"/>
</dbReference>
<comment type="catalytic activity">
    <reaction evidence="12 16">
        <text>N(6)-[(R)-dihydrolipoyl]-L-lysyl-[protein] + NAD(+) = N(6)-[(R)-lipoyl]-L-lysyl-[protein] + NADH + H(+)</text>
        <dbReference type="Rhea" id="RHEA:15045"/>
        <dbReference type="Rhea" id="RHEA-COMP:10474"/>
        <dbReference type="Rhea" id="RHEA-COMP:10475"/>
        <dbReference type="ChEBI" id="CHEBI:15378"/>
        <dbReference type="ChEBI" id="CHEBI:57540"/>
        <dbReference type="ChEBI" id="CHEBI:57945"/>
        <dbReference type="ChEBI" id="CHEBI:83099"/>
        <dbReference type="ChEBI" id="CHEBI:83100"/>
        <dbReference type="EC" id="1.8.1.4"/>
    </reaction>
</comment>
<dbReference type="InterPro" id="IPR004099">
    <property type="entry name" value="Pyr_nucl-diS_OxRdtase_dimer"/>
</dbReference>
<evidence type="ECO:0000256" key="17">
    <source>
        <dbReference type="SAM" id="MobiDB-lite"/>
    </source>
</evidence>
<evidence type="ECO:0000256" key="12">
    <source>
        <dbReference type="ARBA" id="ARBA00049187"/>
    </source>
</evidence>
<keyword evidence="14" id="KW-0547">Nucleotide-binding</keyword>
<evidence type="ECO:0000259" key="18">
    <source>
        <dbReference type="PROSITE" id="PS50968"/>
    </source>
</evidence>
<dbReference type="InterPro" id="IPR050151">
    <property type="entry name" value="Class-I_Pyr_Nuc-Dis_Oxidored"/>
</dbReference>
<comment type="miscellaneous">
    <text evidence="16">The active site is a redox-active disulfide bond.</text>
</comment>
<protein>
    <recommendedName>
        <fullName evidence="4 16">Dihydrolipoyl dehydrogenase</fullName>
        <ecNumber evidence="3 16">1.8.1.4</ecNumber>
    </recommendedName>
</protein>
<dbReference type="FunFam" id="3.50.50.60:FF:000001">
    <property type="entry name" value="Dihydrolipoyl dehydrogenase, mitochondrial"/>
    <property type="match status" value="1"/>
</dbReference>
<dbReference type="PROSITE" id="PS00189">
    <property type="entry name" value="LIPOYL"/>
    <property type="match status" value="1"/>
</dbReference>
<dbReference type="OrthoDB" id="9776382at2"/>
<feature type="binding site" evidence="14">
    <location>
        <position position="375"/>
    </location>
    <ligand>
        <name>NAD(+)</name>
        <dbReference type="ChEBI" id="CHEBI:57540"/>
    </ligand>
</feature>
<dbReference type="Pfam" id="PF00364">
    <property type="entry name" value="Biotin_lipoyl"/>
    <property type="match status" value="1"/>
</dbReference>
<dbReference type="PROSITE" id="PS50968">
    <property type="entry name" value="BIOTINYL_LIPOYL"/>
    <property type="match status" value="1"/>
</dbReference>
<dbReference type="FunFam" id="2.40.50.100:FF:000009">
    <property type="entry name" value="Acetyltransferase component of pyruvate dehydrogenase complex"/>
    <property type="match status" value="1"/>
</dbReference>
<evidence type="ECO:0000313" key="20">
    <source>
        <dbReference type="Proteomes" id="UP000295673"/>
    </source>
</evidence>
<feature type="domain" description="Lipoyl-binding" evidence="18">
    <location>
        <begin position="1"/>
        <end position="74"/>
    </location>
</feature>
<feature type="binding site" evidence="14">
    <location>
        <position position="157"/>
    </location>
    <ligand>
        <name>FAD</name>
        <dbReference type="ChEBI" id="CHEBI:57692"/>
    </ligand>
</feature>
<dbReference type="EC" id="1.8.1.4" evidence="3 16"/>
<evidence type="ECO:0000256" key="9">
    <source>
        <dbReference type="ARBA" id="ARBA00023027"/>
    </source>
</evidence>
<dbReference type="InterPro" id="IPR012999">
    <property type="entry name" value="Pyr_OxRdtase_I_AS"/>
</dbReference>
<reference evidence="19 20" key="1">
    <citation type="submission" date="2019-03" db="EMBL/GenBank/DDBJ databases">
        <title>Genomic Encyclopedia of Archaeal and Bacterial Type Strains, Phase II (KMG-II): from individual species to whole genera.</title>
        <authorList>
            <person name="Goeker M."/>
        </authorList>
    </citation>
    <scope>NUCLEOTIDE SEQUENCE [LARGE SCALE GENOMIC DNA]</scope>
    <source>
        <strain evidence="19 20">DSM 26433</strain>
    </source>
</reference>
<dbReference type="InterPro" id="IPR003016">
    <property type="entry name" value="2-oxoA_DH_lipoyl-BS"/>
</dbReference>
<keyword evidence="5 16" id="KW-0285">Flavoprotein</keyword>
<evidence type="ECO:0000256" key="3">
    <source>
        <dbReference type="ARBA" id="ARBA00012608"/>
    </source>
</evidence>
<evidence type="ECO:0000256" key="16">
    <source>
        <dbReference type="RuleBase" id="RU003692"/>
    </source>
</evidence>
<keyword evidence="7 14" id="KW-0274">FAD</keyword>
<dbReference type="NCBIfam" id="TIGR01350">
    <property type="entry name" value="lipoamide_DH"/>
    <property type="match status" value="1"/>
</dbReference>
<dbReference type="Gene3D" id="2.40.50.100">
    <property type="match status" value="1"/>
</dbReference>
<dbReference type="GO" id="GO:0050660">
    <property type="term" value="F:flavin adenine dinucleotide binding"/>
    <property type="evidence" value="ECO:0007669"/>
    <property type="project" value="InterPro"/>
</dbReference>
<dbReference type="SUPFAM" id="SSF55424">
    <property type="entry name" value="FAD/NAD-linked reductases, dimerisation (C-terminal) domain"/>
    <property type="match status" value="1"/>
</dbReference>
<feature type="binding site" evidence="14">
    <location>
        <position position="220"/>
    </location>
    <ligand>
        <name>FAD</name>
        <dbReference type="ChEBI" id="CHEBI:57692"/>
    </ligand>
</feature>
<dbReference type="InterPro" id="IPR001100">
    <property type="entry name" value="Pyr_nuc-diS_OxRdtase"/>
</dbReference>
<evidence type="ECO:0000256" key="6">
    <source>
        <dbReference type="ARBA" id="ARBA00022823"/>
    </source>
</evidence>
<dbReference type="SUPFAM" id="SSF51905">
    <property type="entry name" value="FAD/NAD(P)-binding domain"/>
    <property type="match status" value="1"/>
</dbReference>
<evidence type="ECO:0000256" key="13">
    <source>
        <dbReference type="PIRSR" id="PIRSR000350-2"/>
    </source>
</evidence>
<dbReference type="InterPro" id="IPR011053">
    <property type="entry name" value="Single_hybrid_motif"/>
</dbReference>
<dbReference type="PRINTS" id="PR00411">
    <property type="entry name" value="PNDRDTASEI"/>
</dbReference>
<evidence type="ECO:0000256" key="15">
    <source>
        <dbReference type="PIRSR" id="PIRSR000350-4"/>
    </source>
</evidence>
<keyword evidence="10" id="KW-1015">Disulfide bond</keyword>
<dbReference type="AlphaFoldDB" id="A0A4R1NT83"/>
<dbReference type="Gene3D" id="3.50.50.60">
    <property type="entry name" value="FAD/NAD(P)-binding domain"/>
    <property type="match status" value="2"/>
</dbReference>
<dbReference type="InterPro" id="IPR000089">
    <property type="entry name" value="Biotin_lipoyl"/>
</dbReference>
<keyword evidence="20" id="KW-1185">Reference proteome</keyword>
<comment type="cofactor">
    <cofactor evidence="14 16">
        <name>FAD</name>
        <dbReference type="ChEBI" id="CHEBI:57692"/>
    </cofactor>
    <text evidence="14 16">Binds 1 FAD per subunit.</text>
</comment>
<keyword evidence="8 16" id="KW-0560">Oxidoreductase</keyword>
<organism evidence="19 20">
    <name type="scientific">Shimia isoporae</name>
    <dbReference type="NCBI Taxonomy" id="647720"/>
    <lineage>
        <taxon>Bacteria</taxon>
        <taxon>Pseudomonadati</taxon>
        <taxon>Pseudomonadota</taxon>
        <taxon>Alphaproteobacteria</taxon>
        <taxon>Rhodobacterales</taxon>
        <taxon>Roseobacteraceae</taxon>
    </lineage>
</organism>
<dbReference type="SUPFAM" id="SSF51230">
    <property type="entry name" value="Single hybrid motif"/>
    <property type="match status" value="1"/>
</dbReference>
<dbReference type="EMBL" id="SMGR01000001">
    <property type="protein sequence ID" value="TCL10013.1"/>
    <property type="molecule type" value="Genomic_DNA"/>
</dbReference>
<evidence type="ECO:0000313" key="19">
    <source>
        <dbReference type="EMBL" id="TCL10013.1"/>
    </source>
</evidence>
<comment type="caution">
    <text evidence="19">The sequence shown here is derived from an EMBL/GenBank/DDBJ whole genome shotgun (WGS) entry which is preliminary data.</text>
</comment>
<dbReference type="Proteomes" id="UP000295673">
    <property type="component" value="Unassembled WGS sequence"/>
</dbReference>
<evidence type="ECO:0000256" key="11">
    <source>
        <dbReference type="ARBA" id="ARBA00023284"/>
    </source>
</evidence>
<dbReference type="InterPro" id="IPR006258">
    <property type="entry name" value="Lipoamide_DH"/>
</dbReference>
<sequence length="575" mass="59545">MDVKVPDIGDFSEVPVVSVLVAVGDTVAAEDPLIELESDKATMEVPSPAAGVVKEIKVAEGDNVSEGSVIIVLEAEASADRPAPAASTAPAAPQATTATGTAAGAGDVHAEVVVLGSGPGGYTAAFRAADLGKKVVLIEKDSSLGGVCLNVGCIPSKALLHSAKVITEAEEMGEHGISFSKPEVDLDKLRGWKESVVKQLTGGLGGLAKARKVQVVNGYGSFVGPNMIEVDNDGVKSTVSFDQCVIAAGSEPVTLPFIPHDDPRVIDSTGALELEDVPERLLVLGGGIIGLEMATVYDALGSNVTIVEFMDQIIPGADKDVVKPLAKRIESRYEAVLTKTKVTAVEAQADGLKVTMEGPDGETVDTFDKVLVAVGRRPNGAKINAAAAGVAVDERGFIAVDSQQRTGVAHIFAIGDVVGQPMLAHKAVHEGKVAAEVAAGQKRHFDARVIPSVAYTDPEVAWVGMTETQAKAEGLKVGKGVFPWAASGRSLSLGRSEGLTKLVFDEHERVIGAGIVGPNAGDLIAEVALAIEMGADAVDLGHTIHPHPTLSETVNFAAEMFEGTITDLMPPKKRK</sequence>
<feature type="region of interest" description="Disordered" evidence="17">
    <location>
        <begin position="82"/>
        <end position="102"/>
    </location>
</feature>
<evidence type="ECO:0000256" key="1">
    <source>
        <dbReference type="ARBA" id="ARBA00001938"/>
    </source>
</evidence>
<feature type="binding site" evidence="14">
    <location>
        <position position="416"/>
    </location>
    <ligand>
        <name>FAD</name>
        <dbReference type="ChEBI" id="CHEBI:57692"/>
    </ligand>
</feature>
<dbReference type="PANTHER" id="PTHR22912:SF160">
    <property type="entry name" value="DIHYDROLIPOYL DEHYDROGENASE"/>
    <property type="match status" value="1"/>
</dbReference>
<evidence type="ECO:0000256" key="8">
    <source>
        <dbReference type="ARBA" id="ARBA00023002"/>
    </source>
</evidence>
<feature type="binding site" evidence="14">
    <location>
        <begin position="422"/>
        <end position="425"/>
    </location>
    <ligand>
        <name>FAD</name>
        <dbReference type="ChEBI" id="CHEBI:57692"/>
    </ligand>
</feature>
<dbReference type="Pfam" id="PF07992">
    <property type="entry name" value="Pyr_redox_2"/>
    <property type="match status" value="1"/>
</dbReference>
<dbReference type="FunFam" id="3.30.390.30:FF:000001">
    <property type="entry name" value="Dihydrolipoyl dehydrogenase"/>
    <property type="match status" value="1"/>
</dbReference>
<dbReference type="PROSITE" id="PS00076">
    <property type="entry name" value="PYRIDINE_REDOX_1"/>
    <property type="match status" value="1"/>
</dbReference>
<dbReference type="GO" id="GO:0004148">
    <property type="term" value="F:dihydrolipoyl dehydrogenase (NADH) activity"/>
    <property type="evidence" value="ECO:0007669"/>
    <property type="project" value="UniProtKB-EC"/>
</dbReference>
<accession>A0A4R1NT83</accession>
<dbReference type="InterPro" id="IPR023753">
    <property type="entry name" value="FAD/NAD-binding_dom"/>
</dbReference>
<feature type="binding site" evidence="14">
    <location>
        <begin position="285"/>
        <end position="292"/>
    </location>
    <ligand>
        <name>NAD(+)</name>
        <dbReference type="ChEBI" id="CHEBI:57540"/>
    </ligand>
</feature>
<evidence type="ECO:0000256" key="4">
    <source>
        <dbReference type="ARBA" id="ARBA00016961"/>
    </source>
</evidence>
<dbReference type="PIRSF" id="PIRSF000350">
    <property type="entry name" value="Mercury_reductase_MerA"/>
    <property type="match status" value="1"/>
</dbReference>
<dbReference type="InterPro" id="IPR036188">
    <property type="entry name" value="FAD/NAD-bd_sf"/>
</dbReference>
<dbReference type="PANTHER" id="PTHR22912">
    <property type="entry name" value="DISULFIDE OXIDOREDUCTASE"/>
    <property type="match status" value="1"/>
</dbReference>
<proteinExistence type="inferred from homology"/>